<reference evidence="1" key="1">
    <citation type="submission" date="2021-09" db="EMBL/GenBank/DDBJ databases">
        <title>The genome of Mauremys mutica provides insights into the evolution of semi-aquatic lifestyle.</title>
        <authorList>
            <person name="Gong S."/>
            <person name="Gao Y."/>
        </authorList>
    </citation>
    <scope>NUCLEOTIDE SEQUENCE</scope>
    <source>
        <strain evidence="1">MM-2020</strain>
        <tissue evidence="1">Muscle</tissue>
    </source>
</reference>
<sequence length="170" mass="18283">MLPHSLPVRPSGEQPDLVENLGGCFFIPPSVPPPSTTWTIEAPFPSPSLTATLHPVDQATETRRVLLTDKPLLLTVKSAVLPDQGAGLQWVSRGDAALHSICLISQSLSRTPVQQVTLNSSVHLGRSCLFDVLRICHAVVQLPYVAGLDRQIPCSSLVGCREADRPGHSQ</sequence>
<name>A0A9D3WMN2_9SAUR</name>
<comment type="caution">
    <text evidence="1">The sequence shown here is derived from an EMBL/GenBank/DDBJ whole genome shotgun (WGS) entry which is preliminary data.</text>
</comment>
<evidence type="ECO:0000313" key="1">
    <source>
        <dbReference type="EMBL" id="KAH1166539.1"/>
    </source>
</evidence>
<keyword evidence="2" id="KW-1185">Reference proteome</keyword>
<protein>
    <submittedName>
        <fullName evidence="1">Uncharacterized protein</fullName>
    </submittedName>
</protein>
<dbReference type="Proteomes" id="UP000827986">
    <property type="component" value="Unassembled WGS sequence"/>
</dbReference>
<accession>A0A9D3WMN2</accession>
<gene>
    <name evidence="1" type="ORF">KIL84_015711</name>
</gene>
<dbReference type="EMBL" id="JAHDVG010000487">
    <property type="protein sequence ID" value="KAH1166539.1"/>
    <property type="molecule type" value="Genomic_DNA"/>
</dbReference>
<dbReference type="AlphaFoldDB" id="A0A9D3WMN2"/>
<evidence type="ECO:0000313" key="2">
    <source>
        <dbReference type="Proteomes" id="UP000827986"/>
    </source>
</evidence>
<proteinExistence type="predicted"/>
<organism evidence="1 2">
    <name type="scientific">Mauremys mutica</name>
    <name type="common">yellowpond turtle</name>
    <dbReference type="NCBI Taxonomy" id="74926"/>
    <lineage>
        <taxon>Eukaryota</taxon>
        <taxon>Metazoa</taxon>
        <taxon>Chordata</taxon>
        <taxon>Craniata</taxon>
        <taxon>Vertebrata</taxon>
        <taxon>Euteleostomi</taxon>
        <taxon>Archelosauria</taxon>
        <taxon>Testudinata</taxon>
        <taxon>Testudines</taxon>
        <taxon>Cryptodira</taxon>
        <taxon>Durocryptodira</taxon>
        <taxon>Testudinoidea</taxon>
        <taxon>Geoemydidae</taxon>
        <taxon>Geoemydinae</taxon>
        <taxon>Mauremys</taxon>
    </lineage>
</organism>